<dbReference type="AlphaFoldDB" id="A0A1F5N8A7"/>
<gene>
    <name evidence="3" type="ORF">A2717_04525</name>
</gene>
<evidence type="ECO:0000313" key="3">
    <source>
        <dbReference type="EMBL" id="OGE73869.1"/>
    </source>
</evidence>
<comment type="caution">
    <text evidence="3">The sequence shown here is derived from an EMBL/GenBank/DDBJ whole genome shotgun (WGS) entry which is preliminary data.</text>
</comment>
<dbReference type="GO" id="GO:0016758">
    <property type="term" value="F:hexosyltransferase activity"/>
    <property type="evidence" value="ECO:0007669"/>
    <property type="project" value="TreeGrafter"/>
</dbReference>
<keyword evidence="2" id="KW-0808">Transferase</keyword>
<dbReference type="STRING" id="1817821.A2717_04525"/>
<evidence type="ECO:0008006" key="5">
    <source>
        <dbReference type="Google" id="ProtNLM"/>
    </source>
</evidence>
<dbReference type="InterPro" id="IPR004629">
    <property type="entry name" value="WecG_TagA_CpsF"/>
</dbReference>
<dbReference type="CDD" id="cd06533">
    <property type="entry name" value="Glyco_transf_WecG_TagA"/>
    <property type="match status" value="1"/>
</dbReference>
<sequence length="262" mass="29841">MKINVAGILIDNLSKREVLDYVTQLLRSQKLCYLVTPYSEQIVFALEDEEYKKTLNGAALALPDGIGVLWASKYLHSSDSLLKTLFAIIFNRPYIRSVIQEQITGSLFVYDLVRLAAENNFSLALVGGEGNVAAQSAYELKKLYPNLKVNLALSGRPFDEKIIQEIAASNSDILLIAYSPPKQEKWIAANLQKLNVKLAMGLGGTFDYIAGKRLLPPQFMRTIGLEWLWRLITQPWRIKRMWNAIPVFIWKIYMYKKNHVTN</sequence>
<dbReference type="PANTHER" id="PTHR34136">
    <property type="match status" value="1"/>
</dbReference>
<evidence type="ECO:0000256" key="1">
    <source>
        <dbReference type="ARBA" id="ARBA00022676"/>
    </source>
</evidence>
<evidence type="ECO:0000256" key="2">
    <source>
        <dbReference type="ARBA" id="ARBA00022679"/>
    </source>
</evidence>
<dbReference type="EMBL" id="MFEH01000004">
    <property type="protein sequence ID" value="OGE73869.1"/>
    <property type="molecule type" value="Genomic_DNA"/>
</dbReference>
<dbReference type="Proteomes" id="UP000177610">
    <property type="component" value="Unassembled WGS sequence"/>
</dbReference>
<name>A0A1F5N8A7_9BACT</name>
<reference evidence="3 4" key="1">
    <citation type="journal article" date="2016" name="Nat. Commun.">
        <title>Thousands of microbial genomes shed light on interconnected biogeochemical processes in an aquifer system.</title>
        <authorList>
            <person name="Anantharaman K."/>
            <person name="Brown C.T."/>
            <person name="Hug L.A."/>
            <person name="Sharon I."/>
            <person name="Castelle C.J."/>
            <person name="Probst A.J."/>
            <person name="Thomas B.C."/>
            <person name="Singh A."/>
            <person name="Wilkins M.J."/>
            <person name="Karaoz U."/>
            <person name="Brodie E.L."/>
            <person name="Williams K.H."/>
            <person name="Hubbard S.S."/>
            <person name="Banfield J.F."/>
        </authorList>
    </citation>
    <scope>NUCLEOTIDE SEQUENCE [LARGE SCALE GENOMIC DNA]</scope>
</reference>
<evidence type="ECO:0000313" key="4">
    <source>
        <dbReference type="Proteomes" id="UP000177610"/>
    </source>
</evidence>
<proteinExistence type="predicted"/>
<dbReference type="Pfam" id="PF03808">
    <property type="entry name" value="Glyco_tran_WecG"/>
    <property type="match status" value="1"/>
</dbReference>
<accession>A0A1F5N8A7</accession>
<protein>
    <recommendedName>
        <fullName evidence="5">Glycosyl transferase</fullName>
    </recommendedName>
</protein>
<dbReference type="NCBIfam" id="TIGR00696">
    <property type="entry name" value="wecG_tagA_cpsF"/>
    <property type="match status" value="1"/>
</dbReference>
<dbReference type="PANTHER" id="PTHR34136:SF1">
    <property type="entry name" value="UDP-N-ACETYL-D-MANNOSAMINURONIC ACID TRANSFERASE"/>
    <property type="match status" value="1"/>
</dbReference>
<keyword evidence="1" id="KW-0328">Glycosyltransferase</keyword>
<organism evidence="3 4">
    <name type="scientific">Candidatus Doudnabacteria bacterium RIFCSPHIGHO2_01_FULL_41_86</name>
    <dbReference type="NCBI Taxonomy" id="1817821"/>
    <lineage>
        <taxon>Bacteria</taxon>
        <taxon>Candidatus Doudnaibacteriota</taxon>
    </lineage>
</organism>